<organism evidence="2 3">
    <name type="scientific">Candidatus Sulfuritelmatomonas gaucii</name>
    <dbReference type="NCBI Taxonomy" id="2043161"/>
    <lineage>
        <taxon>Bacteria</taxon>
        <taxon>Pseudomonadati</taxon>
        <taxon>Acidobacteriota</taxon>
        <taxon>Terriglobia</taxon>
        <taxon>Terriglobales</taxon>
        <taxon>Acidobacteriaceae</taxon>
        <taxon>Candidatus Sulfuritelmatomonas</taxon>
    </lineage>
</organism>
<dbReference type="SUPFAM" id="SSF55166">
    <property type="entry name" value="Hedgehog/DD-peptidase"/>
    <property type="match status" value="1"/>
</dbReference>
<feature type="compositionally biased region" description="Low complexity" evidence="1">
    <location>
        <begin position="65"/>
        <end position="77"/>
    </location>
</feature>
<feature type="region of interest" description="Disordered" evidence="1">
    <location>
        <begin position="18"/>
        <end position="130"/>
    </location>
</feature>
<proteinExistence type="predicted"/>
<feature type="region of interest" description="Disordered" evidence="1">
    <location>
        <begin position="308"/>
        <end position="342"/>
    </location>
</feature>
<dbReference type="Pfam" id="PF18979">
    <property type="entry name" value="DUF5715"/>
    <property type="match status" value="1"/>
</dbReference>
<protein>
    <submittedName>
        <fullName evidence="2">Uncharacterized protein</fullName>
    </submittedName>
</protein>
<evidence type="ECO:0000256" key="1">
    <source>
        <dbReference type="SAM" id="MobiDB-lite"/>
    </source>
</evidence>
<feature type="compositionally biased region" description="Low complexity" evidence="1">
    <location>
        <begin position="330"/>
        <end position="342"/>
    </location>
</feature>
<dbReference type="InterPro" id="IPR009045">
    <property type="entry name" value="Zn_M74/Hedgehog-like"/>
</dbReference>
<accession>A0A2N9M589</accession>
<reference evidence="3" key="1">
    <citation type="submission" date="2018-02" db="EMBL/GenBank/DDBJ databases">
        <authorList>
            <person name="Hausmann B."/>
        </authorList>
    </citation>
    <scope>NUCLEOTIDE SEQUENCE [LARGE SCALE GENOMIC DNA]</scope>
    <source>
        <strain evidence="3">Peat soil MAG SbA5</strain>
    </source>
</reference>
<dbReference type="EMBL" id="OKRB01000141">
    <property type="protein sequence ID" value="SPE30632.1"/>
    <property type="molecule type" value="Genomic_DNA"/>
</dbReference>
<name>A0A2N9M589_9BACT</name>
<gene>
    <name evidence="2" type="ORF">SBA5_80014</name>
</gene>
<evidence type="ECO:0000313" key="3">
    <source>
        <dbReference type="Proteomes" id="UP000239735"/>
    </source>
</evidence>
<dbReference type="AlphaFoldDB" id="A0A2N9M589"/>
<dbReference type="Proteomes" id="UP000239735">
    <property type="component" value="Unassembled WGS sequence"/>
</dbReference>
<dbReference type="InterPro" id="IPR043769">
    <property type="entry name" value="DUF5715"/>
</dbReference>
<sequence length="342" mass="36612">MRTYAAPHIREAAFVSLRRTSSAMETDREETTASPTAGRLRVADVSSDEREGASAPAEAPDAGESAVPSSPSAASPVQREVEPEPDSDAQVPNNAEGMQGGANPAADSAEDETPASSRKEAEQASLYIPRAAMPAPLRGSLESLERQNQRLEAEGLERIEDESDLEARIADGVLVPVPESGSLTVNAELPLNHRYCRPWTARFLADLARGHEAAFHKPIEVSSAVRTVEYQMRLMVTNGNAAPAEGDIVSPHLTGATVDIAKKGMSHGELAWMRQRLLTPEGADKIDVEEEFRQACFHVTVYKSYTPLGTLRPPTKATSPANRPKPQPEPSEASSESAAGGM</sequence>
<evidence type="ECO:0000313" key="2">
    <source>
        <dbReference type="EMBL" id="SPE30632.1"/>
    </source>
</evidence>